<proteinExistence type="inferred from homology"/>
<comment type="cofactor">
    <cofactor evidence="11 12">
        <name>FMNH2</name>
        <dbReference type="ChEBI" id="CHEBI:57618"/>
    </cofactor>
    <text evidence="11 12">Reduced FMN (FMNH(2)).</text>
</comment>
<evidence type="ECO:0000313" key="14">
    <source>
        <dbReference type="Proteomes" id="UP000009227"/>
    </source>
</evidence>
<dbReference type="STRING" id="880724.Metig_0391"/>
<feature type="binding site" evidence="11">
    <location>
        <begin position="123"/>
        <end position="125"/>
    </location>
    <ligand>
        <name>FMN</name>
        <dbReference type="ChEBI" id="CHEBI:58210"/>
    </ligand>
</feature>
<reference evidence="13 14" key="1">
    <citation type="submission" date="2011-05" db="EMBL/GenBank/DDBJ databases">
        <title>Complete sequence of Methanotorris igneus Kol 5.</title>
        <authorList>
            <consortium name="US DOE Joint Genome Institute"/>
            <person name="Lucas S."/>
            <person name="Han J."/>
            <person name="Lapidus A."/>
            <person name="Cheng J.-F."/>
            <person name="Goodwin L."/>
            <person name="Pitluck S."/>
            <person name="Peters L."/>
            <person name="Mikhailova N."/>
            <person name="Chertkov O."/>
            <person name="Han C."/>
            <person name="Tapia R."/>
            <person name="Land M."/>
            <person name="Hauser L."/>
            <person name="Kyrpides N."/>
            <person name="Ivanova N."/>
            <person name="Pagani I."/>
            <person name="Sieprawska-Lupa M."/>
            <person name="Whitman W."/>
            <person name="Woyke T."/>
        </authorList>
    </citation>
    <scope>NUCLEOTIDE SEQUENCE [LARGE SCALE GENOMIC DNA]</scope>
    <source>
        <strain evidence="14">DSM 5666 / JCM 11834 / Kol 5</strain>
    </source>
</reference>
<dbReference type="OrthoDB" id="33049at2157"/>
<dbReference type="GO" id="GO:0008652">
    <property type="term" value="P:amino acid biosynthetic process"/>
    <property type="evidence" value="ECO:0007669"/>
    <property type="project" value="UniProtKB-KW"/>
</dbReference>
<dbReference type="GO" id="GO:0009073">
    <property type="term" value="P:aromatic amino acid family biosynthetic process"/>
    <property type="evidence" value="ECO:0007669"/>
    <property type="project" value="UniProtKB-KW"/>
</dbReference>
<dbReference type="FunFam" id="3.60.150.10:FF:000002">
    <property type="entry name" value="Chorismate synthase"/>
    <property type="match status" value="1"/>
</dbReference>
<dbReference type="PROSITE" id="PS00788">
    <property type="entry name" value="CHORISMATE_SYNTHASE_2"/>
    <property type="match status" value="1"/>
</dbReference>
<keyword evidence="7 11" id="KW-0274">FAD</keyword>
<evidence type="ECO:0000256" key="8">
    <source>
        <dbReference type="ARBA" id="ARBA00022857"/>
    </source>
</evidence>
<dbReference type="KEGG" id="mig:Metig_0391"/>
<sequence>MNTIGDMFRVTTWGESHGKAVGAVVDGCPANLPLSEEDIQKELNRRRPGYSLFSTPRKEEDKVEILSGIFEGKTTGAPILALVYNKNQRPKDYSKIKDTPRPGHADLTYHLKYRHVDYRGGGRSSGRTTIGNVIGGAIAKKLLDYTHNIKIIGYAIKIGKIEGDFSYYKNEELFNNMDEDSLKNLIERIESNPLRCPSSNEKEMEEYVLNAIENQESVGGVVEIVALNVPIGVGNPIFNKLDGELAKSLMSINAVKGVEIGRGFESAEMFGSEMNDEIYFDDEKNIRLKTNNCGGILGGISCGTPIVIRIAIKPTPSISKKQHTIDLRTLENVDIAIEGRHDPIIVPRVIPVAESMVAITLADLMIKGGFIHPCRL</sequence>
<dbReference type="NCBIfam" id="NF003793">
    <property type="entry name" value="PRK05382.1"/>
    <property type="match status" value="1"/>
</dbReference>
<evidence type="ECO:0000313" key="13">
    <source>
        <dbReference type="EMBL" id="AEF95947.1"/>
    </source>
</evidence>
<evidence type="ECO:0000256" key="1">
    <source>
        <dbReference type="ARBA" id="ARBA00005044"/>
    </source>
</evidence>
<dbReference type="PROSITE" id="PS00787">
    <property type="entry name" value="CHORISMATE_SYNTHASE_1"/>
    <property type="match status" value="1"/>
</dbReference>
<dbReference type="AlphaFoldDB" id="F6BB62"/>
<evidence type="ECO:0000256" key="7">
    <source>
        <dbReference type="ARBA" id="ARBA00022827"/>
    </source>
</evidence>
<dbReference type="InterPro" id="IPR020541">
    <property type="entry name" value="Chorismate_synthase_CS"/>
</dbReference>
<dbReference type="EC" id="4.2.3.5" evidence="3 11"/>
<dbReference type="CDD" id="cd07304">
    <property type="entry name" value="Chorismate_synthase"/>
    <property type="match status" value="1"/>
</dbReference>
<keyword evidence="6 11" id="KW-0288">FMN</keyword>
<dbReference type="GO" id="GO:0010181">
    <property type="term" value="F:FMN binding"/>
    <property type="evidence" value="ECO:0007669"/>
    <property type="project" value="TreeGrafter"/>
</dbReference>
<comment type="catalytic activity">
    <reaction evidence="11 12">
        <text>5-O-(1-carboxyvinyl)-3-phosphoshikimate = chorismate + phosphate</text>
        <dbReference type="Rhea" id="RHEA:21020"/>
        <dbReference type="ChEBI" id="CHEBI:29748"/>
        <dbReference type="ChEBI" id="CHEBI:43474"/>
        <dbReference type="ChEBI" id="CHEBI:57701"/>
        <dbReference type="EC" id="4.2.3.5"/>
    </reaction>
</comment>
<dbReference type="GO" id="GO:0004107">
    <property type="term" value="F:chorismate synthase activity"/>
    <property type="evidence" value="ECO:0007669"/>
    <property type="project" value="UniProtKB-UniRule"/>
</dbReference>
<evidence type="ECO:0000256" key="6">
    <source>
        <dbReference type="ARBA" id="ARBA00022643"/>
    </source>
</evidence>
<dbReference type="GO" id="GO:0009423">
    <property type="term" value="P:chorismate biosynthetic process"/>
    <property type="evidence" value="ECO:0007669"/>
    <property type="project" value="UniProtKB-UniRule"/>
</dbReference>
<comment type="similarity">
    <text evidence="2 11 12">Belongs to the chorismate synthase family.</text>
</comment>
<dbReference type="GeneID" id="10643228"/>
<evidence type="ECO:0000256" key="10">
    <source>
        <dbReference type="ARBA" id="ARBA00023239"/>
    </source>
</evidence>
<dbReference type="PANTHER" id="PTHR21085:SF0">
    <property type="entry name" value="CHORISMATE SYNTHASE"/>
    <property type="match status" value="1"/>
</dbReference>
<dbReference type="HAMAP" id="MF_00300">
    <property type="entry name" value="Chorismate_synth"/>
    <property type="match status" value="1"/>
</dbReference>
<gene>
    <name evidence="11" type="primary">aroC</name>
    <name evidence="13" type="ordered locus">Metig_0391</name>
</gene>
<protein>
    <recommendedName>
        <fullName evidence="3 11">Chorismate synthase</fullName>
        <shortName evidence="11">CS</shortName>
        <ecNumber evidence="3 11">4.2.3.5</ecNumber>
    </recommendedName>
    <alternativeName>
        <fullName evidence="11">5-enolpyruvylshikimate-3-phosphate phospholyase</fullName>
    </alternativeName>
</protein>
<evidence type="ECO:0000256" key="5">
    <source>
        <dbReference type="ARBA" id="ARBA00022630"/>
    </source>
</evidence>
<feature type="binding site" evidence="11">
    <location>
        <begin position="253"/>
        <end position="254"/>
    </location>
    <ligand>
        <name>FMN</name>
        <dbReference type="ChEBI" id="CHEBI:58210"/>
    </ligand>
</feature>
<comment type="function">
    <text evidence="11">Catalyzes the anti-1,4-elimination of the C-3 phosphate and the C-6 proR hydrogen from 5-enolpyruvylshikimate-3-phosphate (EPSP) to yield chorismate, which is the branch point compound that serves as the starting substrate for the three terminal pathways of aromatic amino acid biosynthesis. This reaction introduces a second double bond into the aromatic ring system.</text>
</comment>
<dbReference type="SUPFAM" id="SSF103263">
    <property type="entry name" value="Chorismate synthase, AroC"/>
    <property type="match status" value="1"/>
</dbReference>
<dbReference type="InterPro" id="IPR035904">
    <property type="entry name" value="Chorismate_synth_AroC_sf"/>
</dbReference>
<dbReference type="RefSeq" id="WP_013798556.1">
    <property type="nucleotide sequence ID" value="NC_015562.1"/>
</dbReference>
<dbReference type="UniPathway" id="UPA00053">
    <property type="reaction ID" value="UER00090"/>
</dbReference>
<comment type="caution">
    <text evidence="11">Lacks conserved residue(s) required for the propagation of feature annotation.</text>
</comment>
<dbReference type="HOGENOM" id="CLU_034547_0_2_2"/>
<dbReference type="PANTHER" id="PTHR21085">
    <property type="entry name" value="CHORISMATE SYNTHASE"/>
    <property type="match status" value="1"/>
</dbReference>
<dbReference type="EMBL" id="CP002737">
    <property type="protein sequence ID" value="AEF95947.1"/>
    <property type="molecule type" value="Genomic_DNA"/>
</dbReference>
<comment type="pathway">
    <text evidence="1 11 12">Metabolic intermediate biosynthesis; chorismate biosynthesis; chorismate from D-erythrose 4-phosphate and phosphoenolpyruvate: step 7/7.</text>
</comment>
<evidence type="ECO:0000256" key="4">
    <source>
        <dbReference type="ARBA" id="ARBA00022605"/>
    </source>
</evidence>
<evidence type="ECO:0000256" key="3">
    <source>
        <dbReference type="ARBA" id="ARBA00013036"/>
    </source>
</evidence>
<accession>F6BB62</accession>
<dbReference type="InterPro" id="IPR000453">
    <property type="entry name" value="Chorismate_synth"/>
</dbReference>
<feature type="binding site" evidence="11">
    <location>
        <begin position="313"/>
        <end position="317"/>
    </location>
    <ligand>
        <name>FMN</name>
        <dbReference type="ChEBI" id="CHEBI:58210"/>
    </ligand>
</feature>
<evidence type="ECO:0000256" key="9">
    <source>
        <dbReference type="ARBA" id="ARBA00023141"/>
    </source>
</evidence>
<keyword evidence="4 11" id="KW-0028">Amino-acid biosynthesis</keyword>
<keyword evidence="14" id="KW-1185">Reference proteome</keyword>
<dbReference type="NCBIfam" id="TIGR00033">
    <property type="entry name" value="aroC"/>
    <property type="match status" value="1"/>
</dbReference>
<keyword evidence="9 11" id="KW-0057">Aromatic amino acid biosynthesis</keyword>
<keyword evidence="10 11" id="KW-0456">Lyase</keyword>
<organism evidence="14">
    <name type="scientific">Methanotorris igneus (strain DSM 5666 / JCM 11834 / Kol 5)</name>
    <dbReference type="NCBI Taxonomy" id="880724"/>
    <lineage>
        <taxon>Archaea</taxon>
        <taxon>Methanobacteriati</taxon>
        <taxon>Methanobacteriota</taxon>
        <taxon>Methanomada group</taxon>
        <taxon>Methanococci</taxon>
        <taxon>Methanococcales</taxon>
        <taxon>Methanocaldococcaceae</taxon>
        <taxon>Methanotorris</taxon>
    </lineage>
</organism>
<feature type="binding site" evidence="11">
    <location>
        <position position="298"/>
    </location>
    <ligand>
        <name>FMN</name>
        <dbReference type="ChEBI" id="CHEBI:58210"/>
    </ligand>
</feature>
<feature type="binding site" evidence="11">
    <location>
        <position position="340"/>
    </location>
    <ligand>
        <name>FMN</name>
        <dbReference type="ChEBI" id="CHEBI:58210"/>
    </ligand>
</feature>
<keyword evidence="5 11" id="KW-0285">Flavoprotein</keyword>
<name>F6BB62_METIK</name>
<dbReference type="PIRSF" id="PIRSF001456">
    <property type="entry name" value="Chorismate_synth"/>
    <property type="match status" value="1"/>
</dbReference>
<keyword evidence="8 11" id="KW-0521">NADP</keyword>
<dbReference type="Pfam" id="PF01264">
    <property type="entry name" value="Chorismate_synt"/>
    <property type="match status" value="1"/>
</dbReference>
<dbReference type="GO" id="GO:0005829">
    <property type="term" value="C:cytosol"/>
    <property type="evidence" value="ECO:0007669"/>
    <property type="project" value="TreeGrafter"/>
</dbReference>
<feature type="binding site" evidence="11">
    <location>
        <position position="46"/>
    </location>
    <ligand>
        <name>NADP(+)</name>
        <dbReference type="ChEBI" id="CHEBI:58349"/>
    </ligand>
</feature>
<dbReference type="Proteomes" id="UP000009227">
    <property type="component" value="Chromosome"/>
</dbReference>
<evidence type="ECO:0000256" key="2">
    <source>
        <dbReference type="ARBA" id="ARBA00008014"/>
    </source>
</evidence>
<dbReference type="Gene3D" id="3.60.150.10">
    <property type="entry name" value="Chorismate synthase AroC"/>
    <property type="match status" value="1"/>
</dbReference>
<evidence type="ECO:0000256" key="11">
    <source>
        <dbReference type="HAMAP-Rule" id="MF_00300"/>
    </source>
</evidence>
<evidence type="ECO:0000256" key="12">
    <source>
        <dbReference type="RuleBase" id="RU000605"/>
    </source>
</evidence>